<dbReference type="Gene3D" id="2.60.120.10">
    <property type="entry name" value="Jelly Rolls"/>
    <property type="match status" value="1"/>
</dbReference>
<dbReference type="PANTHER" id="PTHR36540">
    <property type="entry name" value="PYRIMIDINE/PURINE NUCLEOSIDE PHOSPHORYLASE"/>
    <property type="match status" value="1"/>
</dbReference>
<comment type="catalytic activity">
    <reaction evidence="3">
        <text>uridine + phosphate = alpha-D-ribose 1-phosphate + uracil</text>
        <dbReference type="Rhea" id="RHEA:24388"/>
        <dbReference type="ChEBI" id="CHEBI:16704"/>
        <dbReference type="ChEBI" id="CHEBI:17568"/>
        <dbReference type="ChEBI" id="CHEBI:43474"/>
        <dbReference type="ChEBI" id="CHEBI:57720"/>
        <dbReference type="EC" id="2.4.2.2"/>
    </reaction>
</comment>
<keyword evidence="2 3" id="KW-0808">Transferase</keyword>
<proteinExistence type="inferred from homology"/>
<accession>A0A0L6ZBQ6</accession>
<dbReference type="STRING" id="36844.SAMN04488501_10811"/>
<evidence type="ECO:0000313" key="4">
    <source>
        <dbReference type="EMBL" id="KOA20419.1"/>
    </source>
</evidence>
<dbReference type="GO" id="GO:0009032">
    <property type="term" value="F:thymidine phosphorylase activity"/>
    <property type="evidence" value="ECO:0007669"/>
    <property type="project" value="RHEA"/>
</dbReference>
<comment type="similarity">
    <text evidence="3">Belongs to the nucleoside phosphorylase PpnP family.</text>
</comment>
<keyword evidence="5" id="KW-1185">Reference proteome</keyword>
<dbReference type="RefSeq" id="WP_052220590.1">
    <property type="nucleotide sequence ID" value="NZ_LHUR01000013.1"/>
</dbReference>
<comment type="catalytic activity">
    <reaction evidence="3">
        <text>adenosine + phosphate = alpha-D-ribose 1-phosphate + adenine</text>
        <dbReference type="Rhea" id="RHEA:27642"/>
        <dbReference type="ChEBI" id="CHEBI:16335"/>
        <dbReference type="ChEBI" id="CHEBI:16708"/>
        <dbReference type="ChEBI" id="CHEBI:43474"/>
        <dbReference type="ChEBI" id="CHEBI:57720"/>
        <dbReference type="EC" id="2.4.2.1"/>
    </reaction>
</comment>
<comment type="catalytic activity">
    <reaction evidence="3">
        <text>cytidine + phosphate = cytosine + alpha-D-ribose 1-phosphate</text>
        <dbReference type="Rhea" id="RHEA:52540"/>
        <dbReference type="ChEBI" id="CHEBI:16040"/>
        <dbReference type="ChEBI" id="CHEBI:17562"/>
        <dbReference type="ChEBI" id="CHEBI:43474"/>
        <dbReference type="ChEBI" id="CHEBI:57720"/>
        <dbReference type="EC" id="2.4.2.2"/>
    </reaction>
</comment>
<keyword evidence="1 3" id="KW-0328">Glycosyltransferase</keyword>
<sequence>MNTFENVAVAKEANIYFEGKVTSRTILFKNGEKKTLGIMLPGEYEFSTGNKEVMEITAGNLHVKLPGSENWETYVSGTVFEVPANSSFKLIVKETTDYCCSYIEE</sequence>
<dbReference type="InterPro" id="IPR011051">
    <property type="entry name" value="RmlC_Cupin_sf"/>
</dbReference>
<evidence type="ECO:0000313" key="5">
    <source>
        <dbReference type="Proteomes" id="UP000037043"/>
    </source>
</evidence>
<dbReference type="GO" id="GO:0004850">
    <property type="term" value="F:uridine phosphorylase activity"/>
    <property type="evidence" value="ECO:0007669"/>
    <property type="project" value="RHEA"/>
</dbReference>
<comment type="catalytic activity">
    <reaction evidence="3">
        <text>guanosine + phosphate = alpha-D-ribose 1-phosphate + guanine</text>
        <dbReference type="Rhea" id="RHEA:13233"/>
        <dbReference type="ChEBI" id="CHEBI:16235"/>
        <dbReference type="ChEBI" id="CHEBI:16750"/>
        <dbReference type="ChEBI" id="CHEBI:43474"/>
        <dbReference type="ChEBI" id="CHEBI:57720"/>
        <dbReference type="EC" id="2.4.2.1"/>
    </reaction>
</comment>
<dbReference type="GO" id="GO:0004731">
    <property type="term" value="F:purine-nucleoside phosphorylase activity"/>
    <property type="evidence" value="ECO:0007669"/>
    <property type="project" value="UniProtKB-UniRule"/>
</dbReference>
<gene>
    <name evidence="3" type="primary">ppnP</name>
    <name evidence="4" type="ORF">CLHOM_10070</name>
</gene>
<dbReference type="PATRIC" id="fig|1121318.3.peg.1014"/>
<reference evidence="5" key="1">
    <citation type="submission" date="2015-08" db="EMBL/GenBank/DDBJ databases">
        <title>Genome sequence of the strict anaerobe Clostridium homopropionicum LuHBu1 (DSM 5847T).</title>
        <authorList>
            <person name="Poehlein A."/>
            <person name="Beck M."/>
            <person name="Schiel-Bengelsdorf B."/>
            <person name="Bengelsdorf F.R."/>
            <person name="Daniel R."/>
            <person name="Duerre P."/>
        </authorList>
    </citation>
    <scope>NUCLEOTIDE SEQUENCE [LARGE SCALE GENOMIC DNA]</scope>
    <source>
        <strain evidence="5">DSM 5847</strain>
    </source>
</reference>
<dbReference type="HAMAP" id="MF_01537">
    <property type="entry name" value="Nucleos_phosphorylase_PpnP"/>
    <property type="match status" value="1"/>
</dbReference>
<dbReference type="InterPro" id="IPR014710">
    <property type="entry name" value="RmlC-like_jellyroll"/>
</dbReference>
<dbReference type="EMBL" id="LHUR01000013">
    <property type="protein sequence ID" value="KOA20419.1"/>
    <property type="molecule type" value="Genomic_DNA"/>
</dbReference>
<dbReference type="GO" id="GO:0005829">
    <property type="term" value="C:cytosol"/>
    <property type="evidence" value="ECO:0007669"/>
    <property type="project" value="TreeGrafter"/>
</dbReference>
<dbReference type="Pfam" id="PF06865">
    <property type="entry name" value="Ppnp"/>
    <property type="match status" value="1"/>
</dbReference>
<dbReference type="SUPFAM" id="SSF51182">
    <property type="entry name" value="RmlC-like cupins"/>
    <property type="match status" value="1"/>
</dbReference>
<comment type="catalytic activity">
    <reaction evidence="3">
        <text>xanthosine + phosphate = alpha-D-ribose 1-phosphate + xanthine</text>
        <dbReference type="Rhea" id="RHEA:27638"/>
        <dbReference type="ChEBI" id="CHEBI:17712"/>
        <dbReference type="ChEBI" id="CHEBI:18107"/>
        <dbReference type="ChEBI" id="CHEBI:43474"/>
        <dbReference type="ChEBI" id="CHEBI:57720"/>
        <dbReference type="EC" id="2.4.2.1"/>
    </reaction>
</comment>
<dbReference type="AlphaFoldDB" id="A0A0L6ZBQ6"/>
<comment type="catalytic activity">
    <reaction evidence="3">
        <text>thymidine + phosphate = 2-deoxy-alpha-D-ribose 1-phosphate + thymine</text>
        <dbReference type="Rhea" id="RHEA:16037"/>
        <dbReference type="ChEBI" id="CHEBI:17748"/>
        <dbReference type="ChEBI" id="CHEBI:17821"/>
        <dbReference type="ChEBI" id="CHEBI:43474"/>
        <dbReference type="ChEBI" id="CHEBI:57259"/>
        <dbReference type="EC" id="2.4.2.2"/>
    </reaction>
</comment>
<evidence type="ECO:0000256" key="2">
    <source>
        <dbReference type="ARBA" id="ARBA00022679"/>
    </source>
</evidence>
<comment type="catalytic activity">
    <reaction evidence="3">
        <text>inosine + phosphate = alpha-D-ribose 1-phosphate + hypoxanthine</text>
        <dbReference type="Rhea" id="RHEA:27646"/>
        <dbReference type="ChEBI" id="CHEBI:17368"/>
        <dbReference type="ChEBI" id="CHEBI:17596"/>
        <dbReference type="ChEBI" id="CHEBI:43474"/>
        <dbReference type="ChEBI" id="CHEBI:57720"/>
        <dbReference type="EC" id="2.4.2.1"/>
    </reaction>
</comment>
<evidence type="ECO:0000256" key="1">
    <source>
        <dbReference type="ARBA" id="ARBA00022676"/>
    </source>
</evidence>
<name>A0A0L6ZBQ6_9CLOT</name>
<dbReference type="InterPro" id="IPR009664">
    <property type="entry name" value="Ppnp"/>
</dbReference>
<comment type="function">
    <text evidence="3">Catalyzes the phosphorolysis of diverse nucleosides, yielding D-ribose 1-phosphate and the respective free bases. Can use uridine, adenosine, guanosine, cytidine, thymidine, inosine and xanthosine as substrates. Also catalyzes the reverse reactions.</text>
</comment>
<dbReference type="CDD" id="cd20296">
    <property type="entry name" value="cupin_PpnP-like"/>
    <property type="match status" value="1"/>
</dbReference>
<dbReference type="FunFam" id="2.60.120.10:FF:000016">
    <property type="entry name" value="Pyrimidine/purine nucleoside phosphorylase"/>
    <property type="match status" value="1"/>
</dbReference>
<dbReference type="Proteomes" id="UP000037043">
    <property type="component" value="Unassembled WGS sequence"/>
</dbReference>
<organism evidence="4 5">
    <name type="scientific">Clostridium homopropionicum DSM 5847</name>
    <dbReference type="NCBI Taxonomy" id="1121318"/>
    <lineage>
        <taxon>Bacteria</taxon>
        <taxon>Bacillati</taxon>
        <taxon>Bacillota</taxon>
        <taxon>Clostridia</taxon>
        <taxon>Eubacteriales</taxon>
        <taxon>Clostridiaceae</taxon>
        <taxon>Clostridium</taxon>
    </lineage>
</organism>
<dbReference type="GO" id="GO:0047975">
    <property type="term" value="F:guanosine phosphorylase activity"/>
    <property type="evidence" value="ECO:0007669"/>
    <property type="project" value="RHEA"/>
</dbReference>
<dbReference type="EC" id="2.4.2.2" evidence="3"/>
<protein>
    <recommendedName>
        <fullName evidence="3">Pyrimidine/purine nucleoside phosphorylase</fullName>
        <ecNumber evidence="3">2.4.2.1</ecNumber>
        <ecNumber evidence="3">2.4.2.2</ecNumber>
    </recommendedName>
    <alternativeName>
        <fullName evidence="3">Adenosine phosphorylase</fullName>
    </alternativeName>
    <alternativeName>
        <fullName evidence="3">Cytidine phosphorylase</fullName>
    </alternativeName>
    <alternativeName>
        <fullName evidence="3">Guanosine phosphorylase</fullName>
    </alternativeName>
    <alternativeName>
        <fullName evidence="3">Inosine phosphorylase</fullName>
    </alternativeName>
    <alternativeName>
        <fullName evidence="3">Thymidine phosphorylase</fullName>
    </alternativeName>
    <alternativeName>
        <fullName evidence="3">Uridine phosphorylase</fullName>
    </alternativeName>
    <alternativeName>
        <fullName evidence="3">Xanthosine phosphorylase</fullName>
    </alternativeName>
</protein>
<comment type="caution">
    <text evidence="4">The sequence shown here is derived from an EMBL/GenBank/DDBJ whole genome shotgun (WGS) entry which is preliminary data.</text>
</comment>
<evidence type="ECO:0000256" key="3">
    <source>
        <dbReference type="HAMAP-Rule" id="MF_01537"/>
    </source>
</evidence>
<comment type="catalytic activity">
    <reaction evidence="3">
        <text>a purine D-ribonucleoside + phosphate = a purine nucleobase + alpha-D-ribose 1-phosphate</text>
        <dbReference type="Rhea" id="RHEA:19805"/>
        <dbReference type="ChEBI" id="CHEBI:26386"/>
        <dbReference type="ChEBI" id="CHEBI:43474"/>
        <dbReference type="ChEBI" id="CHEBI:57720"/>
        <dbReference type="ChEBI" id="CHEBI:142355"/>
        <dbReference type="EC" id="2.4.2.1"/>
    </reaction>
</comment>
<dbReference type="PANTHER" id="PTHR36540:SF1">
    <property type="entry name" value="PYRIMIDINE_PURINE NUCLEOSIDE PHOSPHORYLASE"/>
    <property type="match status" value="1"/>
</dbReference>
<dbReference type="EC" id="2.4.2.1" evidence="3"/>